<reference evidence="2" key="1">
    <citation type="submission" date="2016-03" db="EMBL/GenBank/DDBJ databases">
        <title>Mechanisms controlling the formation of the plant cell surface in tip-growing cells are functionally conserved among land plants.</title>
        <authorList>
            <person name="Honkanen S."/>
            <person name="Jones V.A."/>
            <person name="Morieri G."/>
            <person name="Champion C."/>
            <person name="Hetherington A.J."/>
            <person name="Kelly S."/>
            <person name="Saint-Marcoux D."/>
            <person name="Proust H."/>
            <person name="Prescott H."/>
            <person name="Dolan L."/>
        </authorList>
    </citation>
    <scope>NUCLEOTIDE SEQUENCE [LARGE SCALE GENOMIC DNA]</scope>
    <source>
        <tissue evidence="2">Whole gametophyte</tissue>
    </source>
</reference>
<organism evidence="2 3">
    <name type="scientific">Marchantia polymorpha subsp. ruderalis</name>
    <dbReference type="NCBI Taxonomy" id="1480154"/>
    <lineage>
        <taxon>Eukaryota</taxon>
        <taxon>Viridiplantae</taxon>
        <taxon>Streptophyta</taxon>
        <taxon>Embryophyta</taxon>
        <taxon>Marchantiophyta</taxon>
        <taxon>Marchantiopsida</taxon>
        <taxon>Marchantiidae</taxon>
        <taxon>Marchantiales</taxon>
        <taxon>Marchantiaceae</taxon>
        <taxon>Marchantia</taxon>
    </lineage>
</organism>
<dbReference type="Gene3D" id="2.130.10.10">
    <property type="entry name" value="YVTN repeat-like/Quinoprotein amine dehydrogenase"/>
    <property type="match status" value="2"/>
</dbReference>
<dbReference type="InterPro" id="IPR001680">
    <property type="entry name" value="WD40_rpt"/>
</dbReference>
<comment type="caution">
    <text evidence="2">The sequence shown here is derived from an EMBL/GenBank/DDBJ whole genome shotgun (WGS) entry which is preliminary data.</text>
</comment>
<dbReference type="PANTHER" id="PTHR47232">
    <property type="entry name" value="TRANSDUCIN FAMILY PROTEIN / WD-40 REPEAT FAMILY PROTEIN"/>
    <property type="match status" value="1"/>
</dbReference>
<name>A0A176WEJ0_MARPO</name>
<protein>
    <submittedName>
        <fullName evidence="2">Uncharacterized protein</fullName>
    </submittedName>
</protein>
<sequence length="609" mass="68035">MERKEPPMSDETGPPLKRSRQEDIDRAEEEEGLLALVKKRRSDVKLLVSRIHTLETQLKDSKTKLALAETLLEKMRSGNSEDGEEKRPTERTPENGHTKSKPWPTSINAKPGDKAGNNDGSRSGNASTPSKDGNHVSSGHQGSHERPAKSSPSRRNKSEPDRRERKDGSGGRSEGEQDRKERKESGGGKSASEVDRRDRKDSSGGRDRQEGDRRDRRDKHESSGARGTSDVDAKDRSNHYQQSGGETSQKPPNPPAPAVPAPKEHVDLIMKIRSQKKAQPVPIHSPLFTPSQHRRKMRSLILNPATENQCATSGLDGIVNFWQIHAKGLDINFRYAVDCLSPGQRHWPEDMAWHPEGHSIFAVYTADHHDSQVAIIKNDTKKKVANFLPGKPHVKGIMNAISFMPWSSSQFVTGGSDHMVVMWKDEGEDKWKPKVLHQSLHTSAVMGVAGTKHKQLVLSAGCDKRVFGFDPVSNRMTFQHQLDSKAMSVLPNTADFNLFMVQTGTPSKQLHLYDIRAKTELHTFGWVQESSDTQSALITQSWSPDGYYTASGSADPKIPIFDIRFNGREPAQTIYAHTKRVFMAVWHHCLPMILSISSDLNVGVHRIYR</sequence>
<feature type="region of interest" description="Disordered" evidence="1">
    <location>
        <begin position="1"/>
        <end position="26"/>
    </location>
</feature>
<evidence type="ECO:0000256" key="1">
    <source>
        <dbReference type="SAM" id="MobiDB-lite"/>
    </source>
</evidence>
<dbReference type="SMART" id="SM00320">
    <property type="entry name" value="WD40"/>
    <property type="match status" value="5"/>
</dbReference>
<dbReference type="SUPFAM" id="SSF50978">
    <property type="entry name" value="WD40 repeat-like"/>
    <property type="match status" value="1"/>
</dbReference>
<dbReference type="Proteomes" id="UP000077202">
    <property type="component" value="Unassembled WGS sequence"/>
</dbReference>
<feature type="region of interest" description="Disordered" evidence="1">
    <location>
        <begin position="69"/>
        <end position="261"/>
    </location>
</feature>
<evidence type="ECO:0000313" key="3">
    <source>
        <dbReference type="Proteomes" id="UP000077202"/>
    </source>
</evidence>
<dbReference type="InterPro" id="IPR015943">
    <property type="entry name" value="WD40/YVTN_repeat-like_dom_sf"/>
</dbReference>
<dbReference type="InterPro" id="IPR036322">
    <property type="entry name" value="WD40_repeat_dom_sf"/>
</dbReference>
<feature type="compositionally biased region" description="Polar residues" evidence="1">
    <location>
        <begin position="118"/>
        <end position="141"/>
    </location>
</feature>
<gene>
    <name evidence="2" type="ORF">AXG93_4510s1080</name>
</gene>
<dbReference type="AlphaFoldDB" id="A0A176WEJ0"/>
<dbReference type="PANTHER" id="PTHR47232:SF1">
    <property type="entry name" value="TRANSDUCIN FAMILY PROTEIN _ WD-40 REPEAT FAMILY PROTEIN"/>
    <property type="match status" value="1"/>
</dbReference>
<keyword evidence="3" id="KW-1185">Reference proteome</keyword>
<feature type="compositionally biased region" description="Polar residues" evidence="1">
    <location>
        <begin position="239"/>
        <end position="250"/>
    </location>
</feature>
<dbReference type="EMBL" id="LVLJ01001114">
    <property type="protein sequence ID" value="OAE31334.1"/>
    <property type="molecule type" value="Genomic_DNA"/>
</dbReference>
<feature type="compositionally biased region" description="Basic and acidic residues" evidence="1">
    <location>
        <begin position="156"/>
        <end position="238"/>
    </location>
</feature>
<feature type="compositionally biased region" description="Pro residues" evidence="1">
    <location>
        <begin position="251"/>
        <end position="260"/>
    </location>
</feature>
<evidence type="ECO:0000313" key="2">
    <source>
        <dbReference type="EMBL" id="OAE31334.1"/>
    </source>
</evidence>
<feature type="compositionally biased region" description="Basic and acidic residues" evidence="1">
    <location>
        <begin position="84"/>
        <end position="97"/>
    </location>
</feature>
<proteinExistence type="predicted"/>
<accession>A0A176WEJ0</accession>